<reference evidence="2" key="2">
    <citation type="submission" date="2016-11" db="EMBL/GenBank/DDBJ databases">
        <authorList>
            <person name="Jaros S."/>
            <person name="Januszkiewicz K."/>
            <person name="Wedrychowicz H."/>
        </authorList>
    </citation>
    <scope>NUCLEOTIDE SEQUENCE [LARGE SCALE GENOMIC DNA]</scope>
    <source>
        <strain evidence="2">DX253</strain>
    </source>
</reference>
<reference evidence="4" key="3">
    <citation type="submission" date="2016-11" db="EMBL/GenBank/DDBJ databases">
        <authorList>
            <person name="Varghese N."/>
            <person name="Submissions S."/>
        </authorList>
    </citation>
    <scope>NUCLEOTIDE SEQUENCE [LARGE SCALE GENOMIC DNA]</scope>
    <source>
        <strain evidence="4">DX253</strain>
    </source>
</reference>
<gene>
    <name evidence="2" type="ORF">SAMN05444342_0784</name>
    <name evidence="1" type="ORF">ZOD2009_07384</name>
</gene>
<dbReference type="EMBL" id="AEMG01000006">
    <property type="protein sequence ID" value="EFW92673.1"/>
    <property type="molecule type" value="Genomic_DNA"/>
</dbReference>
<organism evidence="1 3">
    <name type="scientific">Haladaptatus paucihalophilus DX253</name>
    <dbReference type="NCBI Taxonomy" id="797209"/>
    <lineage>
        <taxon>Archaea</taxon>
        <taxon>Methanobacteriati</taxon>
        <taxon>Methanobacteriota</taxon>
        <taxon>Stenosarchaea group</taxon>
        <taxon>Halobacteria</taxon>
        <taxon>Halobacteriales</taxon>
        <taxon>Haladaptataceae</taxon>
        <taxon>Haladaptatus</taxon>
    </lineage>
</organism>
<evidence type="ECO:0000313" key="2">
    <source>
        <dbReference type="EMBL" id="SHK16130.1"/>
    </source>
</evidence>
<dbReference type="PATRIC" id="fig|797209.4.peg.1470"/>
<proteinExistence type="predicted"/>
<reference evidence="1 3" key="1">
    <citation type="journal article" date="2014" name="ISME J.">
        <title>Trehalose/2-sulfotrehalose biosynthesis and glycine-betaine uptake are widely spread mechanisms for osmoadaptation in the Halobacteriales.</title>
        <authorList>
            <person name="Youssef N.H."/>
            <person name="Savage-Ashlock K.N."/>
            <person name="McCully A.L."/>
            <person name="Luedtke B."/>
            <person name="Shaw E.I."/>
            <person name="Hoff W.D."/>
            <person name="Elshahed M.S."/>
        </authorList>
    </citation>
    <scope>NUCLEOTIDE SEQUENCE [LARGE SCALE GENOMIC DNA]</scope>
    <source>
        <strain evidence="1 3">DX253</strain>
    </source>
</reference>
<dbReference type="EMBL" id="FRAN01000001">
    <property type="protein sequence ID" value="SHK16130.1"/>
    <property type="molecule type" value="Genomic_DNA"/>
</dbReference>
<dbReference type="Proteomes" id="UP000003751">
    <property type="component" value="Unassembled WGS sequence"/>
</dbReference>
<accession>E7QRQ4</accession>
<dbReference type="AlphaFoldDB" id="E7QRQ4"/>
<evidence type="ECO:0000313" key="4">
    <source>
        <dbReference type="Proteomes" id="UP000184203"/>
    </source>
</evidence>
<protein>
    <submittedName>
        <fullName evidence="1">Uncharacterized protein</fullName>
    </submittedName>
</protein>
<dbReference type="STRING" id="797209.GCA_000376445_00156"/>
<keyword evidence="4" id="KW-1185">Reference proteome</keyword>
<dbReference type="OrthoDB" id="255423at2157"/>
<evidence type="ECO:0000313" key="1">
    <source>
        <dbReference type="EMBL" id="EFW92673.1"/>
    </source>
</evidence>
<dbReference type="Proteomes" id="UP000184203">
    <property type="component" value="Unassembled WGS sequence"/>
</dbReference>
<sequence>MLTLRLARTYKSNAVVSNRMATCPYCEEDITDWAQRLERGAAASTPKVWTCPDCDRVLGITDWGSA</sequence>
<dbReference type="eggNOG" id="ENOG502N64M">
    <property type="taxonomic scope" value="Archaea"/>
</dbReference>
<evidence type="ECO:0000313" key="3">
    <source>
        <dbReference type="Proteomes" id="UP000003751"/>
    </source>
</evidence>
<name>E7QRQ4_HALPU</name>